<dbReference type="InterPro" id="IPR052451">
    <property type="entry name" value="Ser/Thr_kinase-like"/>
</dbReference>
<dbReference type="Proteomes" id="UP000026915">
    <property type="component" value="Chromosome 7"/>
</dbReference>
<dbReference type="Gene3D" id="1.10.510.10">
    <property type="entry name" value="Transferase(Phosphotransferase) domain 1"/>
    <property type="match status" value="1"/>
</dbReference>
<dbReference type="PANTHER" id="PTHR48008">
    <property type="entry name" value="LEUCINE-RICH REPEAT RECEPTOR-LIKE PROTEIN KINASE IMK3-RELATED"/>
    <property type="match status" value="1"/>
</dbReference>
<dbReference type="SUPFAM" id="SSF56112">
    <property type="entry name" value="Protein kinase-like (PK-like)"/>
    <property type="match status" value="1"/>
</dbReference>
<dbReference type="Gramene" id="EOY13281">
    <property type="protein sequence ID" value="EOY13281"/>
    <property type="gene ID" value="TCM_031805"/>
</dbReference>
<reference evidence="1 2" key="1">
    <citation type="journal article" date="2013" name="Genome Biol.">
        <title>The genome sequence of the most widely cultivated cacao type and its use to identify candidate genes regulating pod color.</title>
        <authorList>
            <person name="Motamayor J.C."/>
            <person name="Mockaitis K."/>
            <person name="Schmutz J."/>
            <person name="Haiminen N."/>
            <person name="Iii D.L."/>
            <person name="Cornejo O."/>
            <person name="Findley S.D."/>
            <person name="Zheng P."/>
            <person name="Utro F."/>
            <person name="Royaert S."/>
            <person name="Saski C."/>
            <person name="Jenkins J."/>
            <person name="Podicheti R."/>
            <person name="Zhao M."/>
            <person name="Scheffler B.E."/>
            <person name="Stack J.C."/>
            <person name="Feltus F.A."/>
            <person name="Mustiga G.M."/>
            <person name="Amores F."/>
            <person name="Phillips W."/>
            <person name="Marelli J.P."/>
            <person name="May G.D."/>
            <person name="Shapiro H."/>
            <person name="Ma J."/>
            <person name="Bustamante C.D."/>
            <person name="Schnell R.J."/>
            <person name="Main D."/>
            <person name="Gilbert D."/>
            <person name="Parida L."/>
            <person name="Kuhn D.N."/>
        </authorList>
    </citation>
    <scope>NUCLEOTIDE SEQUENCE [LARGE SCALE GENOMIC DNA]</scope>
    <source>
        <strain evidence="2">cv. Matina 1-6</strain>
    </source>
</reference>
<accession>A0A061F8C0</accession>
<dbReference type="InterPro" id="IPR011009">
    <property type="entry name" value="Kinase-like_dom_sf"/>
</dbReference>
<dbReference type="HOGENOM" id="CLU_2350914_0_0_1"/>
<dbReference type="PANTHER" id="PTHR48008:SF14">
    <property type="entry name" value="PROTEIN KINASE DOMAIN-CONTAINING PROTEIN"/>
    <property type="match status" value="1"/>
</dbReference>
<evidence type="ECO:0008006" key="3">
    <source>
        <dbReference type="Google" id="ProtNLM"/>
    </source>
</evidence>
<sequence length="97" mass="10994">MLKLSTFFIHYDNSCKIIAYFDNGFNDLHVEYGIKGVVFIKGDIYSCGVLLIETLTRKKPTDEMFVGEMSLKHWVTESLPSVLTEVVDGNLLISSKE</sequence>
<evidence type="ECO:0000313" key="2">
    <source>
        <dbReference type="Proteomes" id="UP000026915"/>
    </source>
</evidence>
<dbReference type="STRING" id="3641.A0A061F8C0"/>
<proteinExistence type="predicted"/>
<protein>
    <recommendedName>
        <fullName evidence="3">Serine-threonine/tyrosine-protein kinase catalytic domain-containing protein</fullName>
    </recommendedName>
</protein>
<evidence type="ECO:0000313" key="1">
    <source>
        <dbReference type="EMBL" id="EOY13281.1"/>
    </source>
</evidence>
<dbReference type="EMBL" id="CM001885">
    <property type="protein sequence ID" value="EOY13281.1"/>
    <property type="molecule type" value="Genomic_DNA"/>
</dbReference>
<name>A0A061F8C0_THECC</name>
<keyword evidence="2" id="KW-1185">Reference proteome</keyword>
<dbReference type="InParanoid" id="A0A061F8C0"/>
<organism evidence="1 2">
    <name type="scientific">Theobroma cacao</name>
    <name type="common">Cacao</name>
    <name type="synonym">Cocoa</name>
    <dbReference type="NCBI Taxonomy" id="3641"/>
    <lineage>
        <taxon>Eukaryota</taxon>
        <taxon>Viridiplantae</taxon>
        <taxon>Streptophyta</taxon>
        <taxon>Embryophyta</taxon>
        <taxon>Tracheophyta</taxon>
        <taxon>Spermatophyta</taxon>
        <taxon>Magnoliopsida</taxon>
        <taxon>eudicotyledons</taxon>
        <taxon>Gunneridae</taxon>
        <taxon>Pentapetalae</taxon>
        <taxon>rosids</taxon>
        <taxon>malvids</taxon>
        <taxon>Malvales</taxon>
        <taxon>Malvaceae</taxon>
        <taxon>Byttnerioideae</taxon>
        <taxon>Theobroma</taxon>
    </lineage>
</organism>
<gene>
    <name evidence="1" type="ORF">TCM_031805</name>
</gene>
<dbReference type="OMA" id="NISEYGM"/>
<dbReference type="AlphaFoldDB" id="A0A061F8C0"/>